<dbReference type="EMBL" id="JAAKFY010000018">
    <property type="protein sequence ID" value="KAF3843785.1"/>
    <property type="molecule type" value="Genomic_DNA"/>
</dbReference>
<dbReference type="Proteomes" id="UP000518266">
    <property type="component" value="Unassembled WGS sequence"/>
</dbReference>
<organism evidence="3 4">
    <name type="scientific">Dissostichus mawsoni</name>
    <name type="common">Antarctic cod</name>
    <dbReference type="NCBI Taxonomy" id="36200"/>
    <lineage>
        <taxon>Eukaryota</taxon>
        <taxon>Metazoa</taxon>
        <taxon>Chordata</taxon>
        <taxon>Craniata</taxon>
        <taxon>Vertebrata</taxon>
        <taxon>Euteleostomi</taxon>
        <taxon>Actinopterygii</taxon>
        <taxon>Neopterygii</taxon>
        <taxon>Teleostei</taxon>
        <taxon>Neoteleostei</taxon>
        <taxon>Acanthomorphata</taxon>
        <taxon>Eupercaria</taxon>
        <taxon>Perciformes</taxon>
        <taxon>Notothenioidei</taxon>
        <taxon>Nototheniidae</taxon>
        <taxon>Dissostichus</taxon>
    </lineage>
</organism>
<dbReference type="AlphaFoldDB" id="A0A7J5Y2X5"/>
<sequence>MRVTVFLVMLITSGLPGGSDRTKRSRATTASVTLLGLPRPAMFMAITLNSYSSPSIRPVTLQSLSLRGVFVARFHIRLFLSLNSTSTWPSHGEFLLLLEEQEPRAHLEGAEKERELDTSAPPSSVGGPHSSVMPSAVISSNLMGPVQMPGLPTTFTSLISSVVTPVDDSTHILPVSPIPVSPFFQVTLGMGMPMIGMLMRVVLPSFTTQQPSCRALRLQSGSTAVQRVKVRLTGNICTTLSVEQSLRDI</sequence>
<reference evidence="3 4" key="1">
    <citation type="submission" date="2020-03" db="EMBL/GenBank/DDBJ databases">
        <title>Dissostichus mawsoni Genome sequencing and assembly.</title>
        <authorList>
            <person name="Park H."/>
        </authorList>
    </citation>
    <scope>NUCLEOTIDE SEQUENCE [LARGE SCALE GENOMIC DNA]</scope>
    <source>
        <strain evidence="3">DM0001</strain>
        <tissue evidence="3">Muscle</tissue>
    </source>
</reference>
<evidence type="ECO:0000256" key="1">
    <source>
        <dbReference type="SAM" id="MobiDB-lite"/>
    </source>
</evidence>
<comment type="caution">
    <text evidence="3">The sequence shown here is derived from an EMBL/GenBank/DDBJ whole genome shotgun (WGS) entry which is preliminary data.</text>
</comment>
<name>A0A7J5Y2X5_DISMA</name>
<keyword evidence="4" id="KW-1185">Reference proteome</keyword>
<proteinExistence type="predicted"/>
<gene>
    <name evidence="3" type="ORF">F7725_002634</name>
</gene>
<feature type="chain" id="PRO_5029865824" evidence="2">
    <location>
        <begin position="22"/>
        <end position="249"/>
    </location>
</feature>
<feature type="signal peptide" evidence="2">
    <location>
        <begin position="1"/>
        <end position="21"/>
    </location>
</feature>
<protein>
    <submittedName>
        <fullName evidence="3">Uncharacterized protein</fullName>
    </submittedName>
</protein>
<evidence type="ECO:0000313" key="3">
    <source>
        <dbReference type="EMBL" id="KAF3843785.1"/>
    </source>
</evidence>
<feature type="region of interest" description="Disordered" evidence="1">
    <location>
        <begin position="107"/>
        <end position="131"/>
    </location>
</feature>
<keyword evidence="2" id="KW-0732">Signal</keyword>
<feature type="compositionally biased region" description="Low complexity" evidence="1">
    <location>
        <begin position="119"/>
        <end position="131"/>
    </location>
</feature>
<accession>A0A7J5Y2X5</accession>
<feature type="compositionally biased region" description="Basic and acidic residues" evidence="1">
    <location>
        <begin position="107"/>
        <end position="117"/>
    </location>
</feature>
<evidence type="ECO:0000313" key="4">
    <source>
        <dbReference type="Proteomes" id="UP000518266"/>
    </source>
</evidence>
<evidence type="ECO:0000256" key="2">
    <source>
        <dbReference type="SAM" id="SignalP"/>
    </source>
</evidence>